<feature type="domain" description="Acylamino-acid-releasing enzyme N-terminal" evidence="10">
    <location>
        <begin position="142"/>
        <end position="418"/>
    </location>
</feature>
<reference evidence="11" key="1">
    <citation type="submission" date="2024-06" db="EMBL/GenBank/DDBJ databases">
        <authorList>
            <person name="Liu X."/>
            <person name="Lenzi L."/>
            <person name="Haldenby T S."/>
            <person name="Uol C."/>
        </authorList>
    </citation>
    <scope>NUCLEOTIDE SEQUENCE</scope>
</reference>
<dbReference type="GO" id="GO:0006508">
    <property type="term" value="P:proteolysis"/>
    <property type="evidence" value="ECO:0007669"/>
    <property type="project" value="InterPro"/>
</dbReference>
<dbReference type="AlphaFoldDB" id="A0AAV2TPQ1"/>
<dbReference type="InterPro" id="IPR001375">
    <property type="entry name" value="Peptidase_S9_cat"/>
</dbReference>
<dbReference type="Proteomes" id="UP001497525">
    <property type="component" value="Unassembled WGS sequence"/>
</dbReference>
<dbReference type="Gene3D" id="2.120.10.30">
    <property type="entry name" value="TolB, C-terminal domain"/>
    <property type="match status" value="1"/>
</dbReference>
<evidence type="ECO:0000259" key="10">
    <source>
        <dbReference type="Pfam" id="PF19283"/>
    </source>
</evidence>
<evidence type="ECO:0000256" key="6">
    <source>
        <dbReference type="ARBA" id="ARBA00018421"/>
    </source>
</evidence>
<sequence length="815" mass="89749">MSSTSVGVVDRISKIYARFATVPTVKRSKLLSVLGSTSHQKFSLTVEWKQLDFQRKDNTTFCQTYFLSTEKVESRSLSLDHVSEPCFSSLGLGFPFPKENGAHLVWELCLDEQRLRAVCIEYARNATMLTSPAATRACCPEPGAFVQIWSDGRQLKNIKLPTSGPTALHGRIYSDGNPIIGGASWSPDGTHIVYVAESAREEFEDTKVTVDSSPFRHQEDWGEGLADVIQPVICVLDVSTGSVSRLTDFGLDSSSYSPSCPVWCPDGTGIVFLGYALEAYRLGLIYCTNRKCRVYHYDFRNKQCRGLSDPNQAALCPRFSPDGKFLVWLEHPLGGPHRQPHSLVKMSWPYRKEVHPVTVISQSEKDKVPEGFPGLFGELPKQCWTADSSCVLMSSEWGCRTIPLLIPVSTSETDCSSKVYILPDPLCLDCAPDNVNGRSLSCIDILDVTHDVITSCIHSPGHPPALALLPLSSFPFTPSEYSQFFSYSNWLLLQAGTPHPGNKLPHVSGIEWTVSPSIINADPNWRRTESILIHPIFGTQGLPEAVDIVDDNLSKSTFWEPLEKPSKLHGLIVWPHGGPHSVFPAAWSPKIASFLAAGFACLLVNYRGSLGYGEAQTRCLLGKIGDADVADCVEATKTALNYIKDKLGPIVPPVLFGGSHGGFLTLHLAARYASLYQVAVARNPVAHLVSSIDTSDIPDWVYAETGACSENVWELGHIANTKDLTRFLHMSPLCYVTPSWNVPLLLCLGGKDRRVPLSQGMTFYRKLKALCPAVPCEAFVYPHDSHPLDSAATDIDVFLNTILWYYKHLSVETAS</sequence>
<evidence type="ECO:0000256" key="1">
    <source>
        <dbReference type="ARBA" id="ARBA00000721"/>
    </source>
</evidence>
<dbReference type="InterPro" id="IPR029058">
    <property type="entry name" value="AB_hydrolase_fold"/>
</dbReference>
<evidence type="ECO:0000313" key="11">
    <source>
        <dbReference type="EMBL" id="CAL5138909.1"/>
    </source>
</evidence>
<dbReference type="GO" id="GO:0008242">
    <property type="term" value="F:omega peptidase activity"/>
    <property type="evidence" value="ECO:0007669"/>
    <property type="project" value="UniProtKB-EC"/>
</dbReference>
<keyword evidence="7" id="KW-0963">Cytoplasm</keyword>
<evidence type="ECO:0000256" key="8">
    <source>
        <dbReference type="ARBA" id="ARBA00022801"/>
    </source>
</evidence>
<dbReference type="InterPro" id="IPR011042">
    <property type="entry name" value="6-blade_b-propeller_TolB-like"/>
</dbReference>
<organism evidence="11 12">
    <name type="scientific">Calicophoron daubneyi</name>
    <name type="common">Rumen fluke</name>
    <name type="synonym">Paramphistomum daubneyi</name>
    <dbReference type="NCBI Taxonomy" id="300641"/>
    <lineage>
        <taxon>Eukaryota</taxon>
        <taxon>Metazoa</taxon>
        <taxon>Spiralia</taxon>
        <taxon>Lophotrochozoa</taxon>
        <taxon>Platyhelminthes</taxon>
        <taxon>Trematoda</taxon>
        <taxon>Digenea</taxon>
        <taxon>Plagiorchiida</taxon>
        <taxon>Pronocephalata</taxon>
        <taxon>Paramphistomoidea</taxon>
        <taxon>Paramphistomidae</taxon>
        <taxon>Calicophoron</taxon>
    </lineage>
</organism>
<dbReference type="SUPFAM" id="SSF53474">
    <property type="entry name" value="alpha/beta-Hydrolases"/>
    <property type="match status" value="1"/>
</dbReference>
<evidence type="ECO:0000313" key="12">
    <source>
        <dbReference type="Proteomes" id="UP001497525"/>
    </source>
</evidence>
<name>A0AAV2TPQ1_CALDB</name>
<dbReference type="SUPFAM" id="SSF82171">
    <property type="entry name" value="DPP6 N-terminal domain-like"/>
    <property type="match status" value="1"/>
</dbReference>
<dbReference type="Pfam" id="PF19283">
    <property type="entry name" value="APEH_N"/>
    <property type="match status" value="1"/>
</dbReference>
<comment type="similarity">
    <text evidence="3">Belongs to the peptidase S9C family.</text>
</comment>
<evidence type="ECO:0000256" key="4">
    <source>
        <dbReference type="ARBA" id="ARBA00011881"/>
    </source>
</evidence>
<evidence type="ECO:0000256" key="2">
    <source>
        <dbReference type="ARBA" id="ARBA00004496"/>
    </source>
</evidence>
<evidence type="ECO:0000256" key="7">
    <source>
        <dbReference type="ARBA" id="ARBA00022490"/>
    </source>
</evidence>
<dbReference type="EMBL" id="CAXLJL010000556">
    <property type="protein sequence ID" value="CAL5138909.1"/>
    <property type="molecule type" value="Genomic_DNA"/>
</dbReference>
<comment type="subcellular location">
    <subcellularLocation>
        <location evidence="2">Cytoplasm</location>
    </subcellularLocation>
</comment>
<dbReference type="GO" id="GO:0004252">
    <property type="term" value="F:serine-type endopeptidase activity"/>
    <property type="evidence" value="ECO:0007669"/>
    <property type="project" value="TreeGrafter"/>
</dbReference>
<evidence type="ECO:0000256" key="5">
    <source>
        <dbReference type="ARBA" id="ARBA00012917"/>
    </source>
</evidence>
<dbReference type="EC" id="3.4.19.1" evidence="5"/>
<comment type="caution">
    <text evidence="11">The sequence shown here is derived from an EMBL/GenBank/DDBJ whole genome shotgun (WGS) entry which is preliminary data.</text>
</comment>
<dbReference type="PANTHER" id="PTHR42776:SF4">
    <property type="entry name" value="ACYLAMINO-ACID-RELEASING ENZYME"/>
    <property type="match status" value="1"/>
</dbReference>
<keyword evidence="8" id="KW-0378">Hydrolase</keyword>
<proteinExistence type="inferred from homology"/>
<accession>A0AAV2TPQ1</accession>
<evidence type="ECO:0000256" key="3">
    <source>
        <dbReference type="ARBA" id="ARBA00010040"/>
    </source>
</evidence>
<evidence type="ECO:0000259" key="9">
    <source>
        <dbReference type="Pfam" id="PF00326"/>
    </source>
</evidence>
<feature type="domain" description="Peptidase S9 prolyl oligopeptidase catalytic" evidence="9">
    <location>
        <begin position="592"/>
        <end position="809"/>
    </location>
</feature>
<comment type="subunit">
    <text evidence="4">Homotetramer.</text>
</comment>
<gene>
    <name evidence="11" type="ORF">CDAUBV1_LOCUS13973</name>
</gene>
<dbReference type="Gene3D" id="3.40.50.1820">
    <property type="entry name" value="alpha/beta hydrolase"/>
    <property type="match status" value="1"/>
</dbReference>
<dbReference type="Pfam" id="PF00326">
    <property type="entry name" value="Peptidase_S9"/>
    <property type="match status" value="1"/>
</dbReference>
<dbReference type="InterPro" id="IPR045550">
    <property type="entry name" value="AARE_N"/>
</dbReference>
<comment type="catalytic activity">
    <reaction evidence="1">
        <text>Cleavage of an N-acetyl or N-formyl amino acid from the N-terminus of a polypeptide.</text>
        <dbReference type="EC" id="3.4.19.1"/>
    </reaction>
</comment>
<protein>
    <recommendedName>
        <fullName evidence="6">Acylamino-acid-releasing enzyme</fullName>
        <ecNumber evidence="5">3.4.19.1</ecNumber>
    </recommendedName>
</protein>
<dbReference type="PANTHER" id="PTHR42776">
    <property type="entry name" value="SERINE PEPTIDASE S9 FAMILY MEMBER"/>
    <property type="match status" value="1"/>
</dbReference>
<dbReference type="GO" id="GO:0005737">
    <property type="term" value="C:cytoplasm"/>
    <property type="evidence" value="ECO:0007669"/>
    <property type="project" value="UniProtKB-SubCell"/>
</dbReference>